<gene>
    <name evidence="4" type="ORF">D3875_17300</name>
</gene>
<evidence type="ECO:0000313" key="4">
    <source>
        <dbReference type="EMBL" id="RJF73038.1"/>
    </source>
</evidence>
<protein>
    <submittedName>
        <fullName evidence="4">GNAT family N-acetyltransferase</fullName>
    </submittedName>
</protein>
<keyword evidence="5" id="KW-1185">Reference proteome</keyword>
<dbReference type="GO" id="GO:0016747">
    <property type="term" value="F:acyltransferase activity, transferring groups other than amino-acyl groups"/>
    <property type="evidence" value="ECO:0007669"/>
    <property type="project" value="InterPro"/>
</dbReference>
<feature type="domain" description="N-acetyltransferase" evidence="3">
    <location>
        <begin position="1"/>
        <end position="164"/>
    </location>
</feature>
<dbReference type="InterPro" id="IPR000182">
    <property type="entry name" value="GNAT_dom"/>
</dbReference>
<dbReference type="OrthoDB" id="4458954at2"/>
<dbReference type="SUPFAM" id="SSF55729">
    <property type="entry name" value="Acyl-CoA N-acyltransferases (Nat)"/>
    <property type="match status" value="1"/>
</dbReference>
<reference evidence="4 5" key="1">
    <citation type="submission" date="2018-09" db="EMBL/GenBank/DDBJ databases">
        <authorList>
            <person name="Zhu H."/>
        </authorList>
    </citation>
    <scope>NUCLEOTIDE SEQUENCE [LARGE SCALE GENOMIC DNA]</scope>
    <source>
        <strain evidence="4 5">K2S05-167</strain>
    </source>
</reference>
<comment type="caution">
    <text evidence="4">The sequence shown here is derived from an EMBL/GenBank/DDBJ whole genome shotgun (WGS) entry which is preliminary data.</text>
</comment>
<dbReference type="Gene3D" id="3.40.630.30">
    <property type="match status" value="1"/>
</dbReference>
<dbReference type="InterPro" id="IPR050832">
    <property type="entry name" value="Bact_Acetyltransf"/>
</dbReference>
<dbReference type="PANTHER" id="PTHR43877">
    <property type="entry name" value="AMINOALKYLPHOSPHONATE N-ACETYLTRANSFERASE-RELATED-RELATED"/>
    <property type="match status" value="1"/>
</dbReference>
<evidence type="ECO:0000259" key="3">
    <source>
        <dbReference type="PROSITE" id="PS51186"/>
    </source>
</evidence>
<keyword evidence="2" id="KW-0012">Acyltransferase</keyword>
<dbReference type="PANTHER" id="PTHR43877:SF2">
    <property type="entry name" value="AMINOALKYLPHOSPHONATE N-ACETYLTRANSFERASE-RELATED"/>
    <property type="match status" value="1"/>
</dbReference>
<dbReference type="CDD" id="cd04301">
    <property type="entry name" value="NAT_SF"/>
    <property type="match status" value="1"/>
</dbReference>
<name>A0A418VA89_9DEIO</name>
<dbReference type="AlphaFoldDB" id="A0A418VA89"/>
<dbReference type="Pfam" id="PF00583">
    <property type="entry name" value="Acetyltransf_1"/>
    <property type="match status" value="1"/>
</dbReference>
<evidence type="ECO:0000256" key="2">
    <source>
        <dbReference type="ARBA" id="ARBA00023315"/>
    </source>
</evidence>
<evidence type="ECO:0000313" key="5">
    <source>
        <dbReference type="Proteomes" id="UP000286287"/>
    </source>
</evidence>
<dbReference type="EMBL" id="QYUJ01000014">
    <property type="protein sequence ID" value="RJF73038.1"/>
    <property type="molecule type" value="Genomic_DNA"/>
</dbReference>
<sequence length="164" mass="18153">MIRPRTPADLPALVNALWEIHVQDGYPSVWPEQPLIFLAPTDTVDGWVAEMDGRVVGQVLLRGVSRPPGWLLDAGLTDPNLVILSRLFVAPGARHQGLAQALFQTAWAEAERRGLQPVLDVHHRNHAAIRLYERLGWQRVASVNADWADPDGTLPTVHVYLSPA</sequence>
<evidence type="ECO:0000256" key="1">
    <source>
        <dbReference type="ARBA" id="ARBA00022679"/>
    </source>
</evidence>
<dbReference type="Proteomes" id="UP000286287">
    <property type="component" value="Unassembled WGS sequence"/>
</dbReference>
<proteinExistence type="predicted"/>
<organism evidence="4 5">
    <name type="scientific">Deinococcus cavernae</name>
    <dbReference type="NCBI Taxonomy" id="2320857"/>
    <lineage>
        <taxon>Bacteria</taxon>
        <taxon>Thermotogati</taxon>
        <taxon>Deinococcota</taxon>
        <taxon>Deinococci</taxon>
        <taxon>Deinococcales</taxon>
        <taxon>Deinococcaceae</taxon>
        <taxon>Deinococcus</taxon>
    </lineage>
</organism>
<dbReference type="PROSITE" id="PS51186">
    <property type="entry name" value="GNAT"/>
    <property type="match status" value="1"/>
</dbReference>
<keyword evidence="1 4" id="KW-0808">Transferase</keyword>
<dbReference type="RefSeq" id="WP_119765750.1">
    <property type="nucleotide sequence ID" value="NZ_QYUJ01000014.1"/>
</dbReference>
<accession>A0A418VA89</accession>
<dbReference type="InterPro" id="IPR016181">
    <property type="entry name" value="Acyl_CoA_acyltransferase"/>
</dbReference>